<gene>
    <name evidence="2" type="ORF">ACFO6W_07230</name>
</gene>
<accession>A0ABV9KTJ3</accession>
<comment type="caution">
    <text evidence="2">The sequence shown here is derived from an EMBL/GenBank/DDBJ whole genome shotgun (WGS) entry which is preliminary data.</text>
</comment>
<evidence type="ECO:0000313" key="2">
    <source>
        <dbReference type="EMBL" id="MFC4673479.1"/>
    </source>
</evidence>
<feature type="transmembrane region" description="Helical" evidence="1">
    <location>
        <begin position="6"/>
        <end position="24"/>
    </location>
</feature>
<keyword evidence="3" id="KW-1185">Reference proteome</keyword>
<name>A0ABV9KTJ3_9BACT</name>
<evidence type="ECO:0000313" key="3">
    <source>
        <dbReference type="Proteomes" id="UP001596023"/>
    </source>
</evidence>
<dbReference type="RefSeq" id="WP_379994794.1">
    <property type="nucleotide sequence ID" value="NZ_JBHSGN010000057.1"/>
</dbReference>
<protein>
    <submittedName>
        <fullName evidence="2">Uncharacterized protein</fullName>
    </submittedName>
</protein>
<dbReference type="EMBL" id="JBHSGN010000057">
    <property type="protein sequence ID" value="MFC4673479.1"/>
    <property type="molecule type" value="Genomic_DNA"/>
</dbReference>
<keyword evidence="1" id="KW-0472">Membrane</keyword>
<organism evidence="2 3">
    <name type="scientific">Dysgonomonas termitidis</name>
    <dbReference type="NCBI Taxonomy" id="1516126"/>
    <lineage>
        <taxon>Bacteria</taxon>
        <taxon>Pseudomonadati</taxon>
        <taxon>Bacteroidota</taxon>
        <taxon>Bacteroidia</taxon>
        <taxon>Bacteroidales</taxon>
        <taxon>Dysgonomonadaceae</taxon>
        <taxon>Dysgonomonas</taxon>
    </lineage>
</organism>
<reference evidence="3" key="1">
    <citation type="journal article" date="2019" name="Int. J. Syst. Evol. Microbiol.">
        <title>The Global Catalogue of Microorganisms (GCM) 10K type strain sequencing project: providing services to taxonomists for standard genome sequencing and annotation.</title>
        <authorList>
            <consortium name="The Broad Institute Genomics Platform"/>
            <consortium name="The Broad Institute Genome Sequencing Center for Infectious Disease"/>
            <person name="Wu L."/>
            <person name="Ma J."/>
        </authorList>
    </citation>
    <scope>NUCLEOTIDE SEQUENCE [LARGE SCALE GENOMIC DNA]</scope>
    <source>
        <strain evidence="3">CCUG 66188</strain>
    </source>
</reference>
<keyword evidence="1" id="KW-0812">Transmembrane</keyword>
<sequence length="73" mass="8267">MKTHEVQLFFAMCIFAGICVALGWCSQEAGLLVVIIQLLVLIVTLLSRIYTAIINHYANLRSDKKELNERDKS</sequence>
<keyword evidence="1" id="KW-1133">Transmembrane helix</keyword>
<feature type="transmembrane region" description="Helical" evidence="1">
    <location>
        <begin position="31"/>
        <end position="53"/>
    </location>
</feature>
<proteinExistence type="predicted"/>
<evidence type="ECO:0000256" key="1">
    <source>
        <dbReference type="SAM" id="Phobius"/>
    </source>
</evidence>
<dbReference type="Proteomes" id="UP001596023">
    <property type="component" value="Unassembled WGS sequence"/>
</dbReference>